<dbReference type="InterPro" id="IPR041677">
    <property type="entry name" value="DNA2/NAM7_AAA_11"/>
</dbReference>
<organism evidence="8 9">
    <name type="scientific">Cylindrobasidium torrendii FP15055 ss-10</name>
    <dbReference type="NCBI Taxonomy" id="1314674"/>
    <lineage>
        <taxon>Eukaryota</taxon>
        <taxon>Fungi</taxon>
        <taxon>Dikarya</taxon>
        <taxon>Basidiomycota</taxon>
        <taxon>Agaricomycotina</taxon>
        <taxon>Agaricomycetes</taxon>
        <taxon>Agaricomycetidae</taxon>
        <taxon>Agaricales</taxon>
        <taxon>Marasmiineae</taxon>
        <taxon>Physalacriaceae</taxon>
        <taxon>Cylindrobasidium</taxon>
    </lineage>
</organism>
<dbReference type="GO" id="GO:0005737">
    <property type="term" value="C:cytoplasm"/>
    <property type="evidence" value="ECO:0007669"/>
    <property type="project" value="TreeGrafter"/>
</dbReference>
<comment type="similarity">
    <text evidence="1">Belongs to the DNA2/NAM7 helicase family.</text>
</comment>
<dbReference type="Proteomes" id="UP000054007">
    <property type="component" value="Unassembled WGS sequence"/>
</dbReference>
<keyword evidence="2" id="KW-0547">Nucleotide-binding</keyword>
<dbReference type="FunFam" id="3.40.50.300:FF:000326">
    <property type="entry name" value="P-loop containing nucleoside triphosphate hydrolase"/>
    <property type="match status" value="1"/>
</dbReference>
<evidence type="ECO:0000259" key="6">
    <source>
        <dbReference type="Pfam" id="PF13086"/>
    </source>
</evidence>
<evidence type="ECO:0000256" key="4">
    <source>
        <dbReference type="ARBA" id="ARBA00022806"/>
    </source>
</evidence>
<dbReference type="GO" id="GO:0003724">
    <property type="term" value="F:RNA helicase activity"/>
    <property type="evidence" value="ECO:0007669"/>
    <property type="project" value="TreeGrafter"/>
</dbReference>
<sequence>MPATDDATVPKWDWRARYRSGKAIEATKKGPKRMQPQNQPLLPDEKWHDEALRYREHFLDMIEAERVEDEAIFRQRLSTWDTQRLVDEGYTLTDLSAFWADQKSLNSRVPKTLSFQLGPGIVLPENRFENGTQVLISRLDPLKEIPLRGSVVSSTNSHIRVGLDEAKVDVDGAWRLDVTGSNTSYDRMSLAVKTLGNRPSLGNTRNADQDLACLGTELTDVILPGFSHERPSPGVVEREGIFKDDMRIMSWARRYSRADPLVMPGDPTLDTLNSTQRCAVALMLKERFSLIQGPPGTGKTKTLVEAVKLLKQHFAVPYPILVCTYTNVAVDHLVEGMGRGGLRPLRVASSGKSTPELAEYSIDTQLSRHPLAADTQKLEESSRAAQEAFLSYQTQIGLNPTARQQKTLNAKKNRSAVLDARLWSRRRDMARDVIKAADVICTTCISAGSPLLSIADFPLVFLDEASMSTEPSSLVPLVKGSRHVALIGDHKQLPPIITSPDAKALGLGVSLFERLIEEGRVPSIMLDIQYRMHPSISAFPSLEFYDLGLQDGIQGQEPLNGMHKSVVFIDHSGAESLRDRSRVNWNEAHIIMSVLEELLASNPNLTGHDVGIIAPYVAQISLLTRLLNVDKQYAARFERSLGHKALQLKHVEIKTVDGFEGREKEVIIFSTVRNNSHGNIGFLADRGRLNVGLTRAKRGLVVVGSIDTLRTGRKGHSQGVLEEGQKESNAAWRQGGADSWKRYVEFCAREGLVVKPKAYHKSFFQTST</sequence>
<name>A0A0D7AXW1_9AGAR</name>
<evidence type="ECO:0000313" key="8">
    <source>
        <dbReference type="EMBL" id="KIY63188.1"/>
    </source>
</evidence>
<dbReference type="InterPro" id="IPR041679">
    <property type="entry name" value="DNA2/NAM7-like_C"/>
</dbReference>
<dbReference type="OrthoDB" id="6513042at2759"/>
<dbReference type="SUPFAM" id="SSF52540">
    <property type="entry name" value="P-loop containing nucleoside triphosphate hydrolases"/>
    <property type="match status" value="1"/>
</dbReference>
<keyword evidence="9" id="KW-1185">Reference proteome</keyword>
<evidence type="ECO:0000313" key="9">
    <source>
        <dbReference type="Proteomes" id="UP000054007"/>
    </source>
</evidence>
<evidence type="ECO:0000256" key="1">
    <source>
        <dbReference type="ARBA" id="ARBA00007913"/>
    </source>
</evidence>
<dbReference type="PANTHER" id="PTHR10887:SF517">
    <property type="entry name" value="RNA HELICASE NONSENSE MRNA REDUCING FACTOR"/>
    <property type="match status" value="1"/>
</dbReference>
<dbReference type="EMBL" id="KN880714">
    <property type="protein sequence ID" value="KIY63188.1"/>
    <property type="molecule type" value="Genomic_DNA"/>
</dbReference>
<proteinExistence type="inferred from homology"/>
<dbReference type="AlphaFoldDB" id="A0A0D7AXW1"/>
<evidence type="ECO:0000256" key="2">
    <source>
        <dbReference type="ARBA" id="ARBA00022741"/>
    </source>
</evidence>
<feature type="domain" description="DNA2/NAM7 helicase-like C-terminal" evidence="7">
    <location>
        <begin position="508"/>
        <end position="705"/>
    </location>
</feature>
<feature type="domain" description="DNA2/NAM7 helicase helicase" evidence="6">
    <location>
        <begin position="272"/>
        <end position="499"/>
    </location>
</feature>
<reference evidence="8 9" key="1">
    <citation type="journal article" date="2015" name="Fungal Genet. Biol.">
        <title>Evolution of novel wood decay mechanisms in Agaricales revealed by the genome sequences of Fistulina hepatica and Cylindrobasidium torrendii.</title>
        <authorList>
            <person name="Floudas D."/>
            <person name="Held B.W."/>
            <person name="Riley R."/>
            <person name="Nagy L.G."/>
            <person name="Koehler G."/>
            <person name="Ransdell A.S."/>
            <person name="Younus H."/>
            <person name="Chow J."/>
            <person name="Chiniquy J."/>
            <person name="Lipzen A."/>
            <person name="Tritt A."/>
            <person name="Sun H."/>
            <person name="Haridas S."/>
            <person name="LaButti K."/>
            <person name="Ohm R.A."/>
            <person name="Kues U."/>
            <person name="Blanchette R.A."/>
            <person name="Grigoriev I.V."/>
            <person name="Minto R.E."/>
            <person name="Hibbett D.S."/>
        </authorList>
    </citation>
    <scope>NUCLEOTIDE SEQUENCE [LARGE SCALE GENOMIC DNA]</scope>
    <source>
        <strain evidence="8 9">FP15055 ss-10</strain>
    </source>
</reference>
<dbReference type="Pfam" id="PF13087">
    <property type="entry name" value="AAA_12"/>
    <property type="match status" value="1"/>
</dbReference>
<keyword evidence="4" id="KW-0347">Helicase</keyword>
<dbReference type="CDD" id="cd18808">
    <property type="entry name" value="SF1_C_Upf1"/>
    <property type="match status" value="1"/>
</dbReference>
<keyword evidence="3 8" id="KW-0378">Hydrolase</keyword>
<dbReference type="InterPro" id="IPR047187">
    <property type="entry name" value="SF1_C_Upf1"/>
</dbReference>
<dbReference type="STRING" id="1314674.A0A0D7AXW1"/>
<dbReference type="GO" id="GO:0005694">
    <property type="term" value="C:chromosome"/>
    <property type="evidence" value="ECO:0007669"/>
    <property type="project" value="UniProtKB-ARBA"/>
</dbReference>
<gene>
    <name evidence="8" type="ORF">CYLTODRAFT_382624</name>
</gene>
<dbReference type="GO" id="GO:0000184">
    <property type="term" value="P:nuclear-transcribed mRNA catabolic process, nonsense-mediated decay"/>
    <property type="evidence" value="ECO:0007669"/>
    <property type="project" value="TreeGrafter"/>
</dbReference>
<dbReference type="Pfam" id="PF13086">
    <property type="entry name" value="AAA_11"/>
    <property type="match status" value="1"/>
</dbReference>
<dbReference type="GO" id="GO:0016787">
    <property type="term" value="F:hydrolase activity"/>
    <property type="evidence" value="ECO:0007669"/>
    <property type="project" value="UniProtKB-KW"/>
</dbReference>
<evidence type="ECO:0000256" key="3">
    <source>
        <dbReference type="ARBA" id="ARBA00022801"/>
    </source>
</evidence>
<dbReference type="Gene3D" id="3.40.50.300">
    <property type="entry name" value="P-loop containing nucleotide triphosphate hydrolases"/>
    <property type="match status" value="2"/>
</dbReference>
<dbReference type="GO" id="GO:0005524">
    <property type="term" value="F:ATP binding"/>
    <property type="evidence" value="ECO:0007669"/>
    <property type="project" value="UniProtKB-KW"/>
</dbReference>
<evidence type="ECO:0000256" key="5">
    <source>
        <dbReference type="ARBA" id="ARBA00022840"/>
    </source>
</evidence>
<evidence type="ECO:0000259" key="7">
    <source>
        <dbReference type="Pfam" id="PF13087"/>
    </source>
</evidence>
<dbReference type="InterPro" id="IPR045055">
    <property type="entry name" value="DNA2/NAM7-like"/>
</dbReference>
<protein>
    <submittedName>
        <fullName evidence="8">p-loop containing nucleoside triphosphate hydrolase protein</fullName>
    </submittedName>
</protein>
<dbReference type="PANTHER" id="PTHR10887">
    <property type="entry name" value="DNA2/NAM7 HELICASE FAMILY"/>
    <property type="match status" value="1"/>
</dbReference>
<keyword evidence="5" id="KW-0067">ATP-binding</keyword>
<accession>A0A0D7AXW1</accession>
<dbReference type="InterPro" id="IPR027417">
    <property type="entry name" value="P-loop_NTPase"/>
</dbReference>